<dbReference type="NCBIfam" id="TIGR03703">
    <property type="entry name" value="plsB"/>
    <property type="match status" value="1"/>
</dbReference>
<comment type="pathway">
    <text evidence="3">Lipid metabolism.</text>
</comment>
<reference evidence="17 18" key="1">
    <citation type="submission" date="2015-08" db="EMBL/GenBank/DDBJ databases">
        <title>Draft Genome Sequence of Pseudoalteromonas porphyrae UCD-SED14.</title>
        <authorList>
            <person name="Coil D.A."/>
            <person name="Jospin G."/>
            <person name="Lee R.D."/>
            <person name="Eisen J.A."/>
        </authorList>
    </citation>
    <scope>NUCLEOTIDE SEQUENCE [LARGE SCALE GENOMIC DNA]</scope>
    <source>
        <strain evidence="17 18">UCD-SED14</strain>
    </source>
</reference>
<evidence type="ECO:0000256" key="1">
    <source>
        <dbReference type="ARBA" id="ARBA00004413"/>
    </source>
</evidence>
<dbReference type="PIRSF" id="PIRSF500064">
    <property type="entry name" value="GPAT"/>
    <property type="match status" value="1"/>
</dbReference>
<dbReference type="InterPro" id="IPR045520">
    <property type="entry name" value="GPAT/DHAPAT_C"/>
</dbReference>
<comment type="pathway">
    <text evidence="2 15">Phospholipid metabolism; CDP-diacylglycerol biosynthesis; CDP-diacylglycerol from sn-glycerol 3-phosphate: step 1/3.</text>
</comment>
<evidence type="ECO:0000259" key="16">
    <source>
        <dbReference type="SMART" id="SM00563"/>
    </source>
</evidence>
<gene>
    <name evidence="15" type="primary">plsB</name>
    <name evidence="17" type="ORF">ADS77_16705</name>
</gene>
<dbReference type="GO" id="GO:0004366">
    <property type="term" value="F:glycerol-3-phosphate O-acyltransferase activity"/>
    <property type="evidence" value="ECO:0007669"/>
    <property type="project" value="UniProtKB-UniRule"/>
</dbReference>
<comment type="domain">
    <text evidence="15">The HXXXXD motif is essential for acyltransferase activity and may constitute the binding site for the phosphate moiety of the glycerol-3-phosphate.</text>
</comment>
<evidence type="ECO:0000256" key="3">
    <source>
        <dbReference type="ARBA" id="ARBA00005189"/>
    </source>
</evidence>
<evidence type="ECO:0000256" key="9">
    <source>
        <dbReference type="ARBA" id="ARBA00022679"/>
    </source>
</evidence>
<keyword evidence="12 15" id="KW-1208">Phospholipid metabolism</keyword>
<dbReference type="PANTHER" id="PTHR12563">
    <property type="entry name" value="GLYCEROL-3-PHOSPHATE ACYLTRANSFERASE"/>
    <property type="match status" value="1"/>
</dbReference>
<evidence type="ECO:0000256" key="10">
    <source>
        <dbReference type="ARBA" id="ARBA00023136"/>
    </source>
</evidence>
<keyword evidence="11 15" id="KW-0594">Phospholipid biosynthesis</keyword>
<evidence type="ECO:0000256" key="14">
    <source>
        <dbReference type="ARBA" id="ARBA00048427"/>
    </source>
</evidence>
<protein>
    <recommendedName>
        <fullName evidence="6 15">Glycerol-3-phosphate acyltransferase</fullName>
        <shortName evidence="15">GPAT</shortName>
        <ecNumber evidence="5 15">2.3.1.15</ecNumber>
    </recommendedName>
</protein>
<dbReference type="Pfam" id="PF19277">
    <property type="entry name" value="GPAT_C"/>
    <property type="match status" value="1"/>
</dbReference>
<dbReference type="PATRIC" id="fig|187330.3.peg.1984"/>
<evidence type="ECO:0000256" key="7">
    <source>
        <dbReference type="ARBA" id="ARBA00022475"/>
    </source>
</evidence>
<dbReference type="UniPathway" id="UPA00557">
    <property type="reaction ID" value="UER00612"/>
</dbReference>
<keyword evidence="8 15" id="KW-0444">Lipid biosynthesis</keyword>
<dbReference type="RefSeq" id="WP_054455434.1">
    <property type="nucleotide sequence ID" value="NZ_LHPH01000022.1"/>
</dbReference>
<keyword evidence="15" id="KW-0443">Lipid metabolism</keyword>
<evidence type="ECO:0000256" key="11">
    <source>
        <dbReference type="ARBA" id="ARBA00023209"/>
    </source>
</evidence>
<evidence type="ECO:0000256" key="4">
    <source>
        <dbReference type="ARBA" id="ARBA00007937"/>
    </source>
</evidence>
<dbReference type="InterPro" id="IPR028354">
    <property type="entry name" value="GPAT_PlsB"/>
</dbReference>
<dbReference type="HAMAP" id="MF_00393">
    <property type="entry name" value="Glyc3P_acyltrans"/>
    <property type="match status" value="1"/>
</dbReference>
<name>A0A0N0LX08_9GAMM</name>
<comment type="catalytic activity">
    <reaction evidence="14 15">
        <text>sn-glycerol 3-phosphate + an acyl-CoA = a 1-acyl-sn-glycero-3-phosphate + CoA</text>
        <dbReference type="Rhea" id="RHEA:15325"/>
        <dbReference type="ChEBI" id="CHEBI:57287"/>
        <dbReference type="ChEBI" id="CHEBI:57597"/>
        <dbReference type="ChEBI" id="CHEBI:57970"/>
        <dbReference type="ChEBI" id="CHEBI:58342"/>
        <dbReference type="EC" id="2.3.1.15"/>
    </reaction>
</comment>
<keyword evidence="9 15" id="KW-0808">Transferase</keyword>
<evidence type="ECO:0000256" key="5">
    <source>
        <dbReference type="ARBA" id="ARBA00013113"/>
    </source>
</evidence>
<evidence type="ECO:0000256" key="12">
    <source>
        <dbReference type="ARBA" id="ARBA00023264"/>
    </source>
</evidence>
<dbReference type="InterPro" id="IPR041728">
    <property type="entry name" value="GPAT/DHAPAT_LPLAT"/>
</dbReference>
<dbReference type="Pfam" id="PF01553">
    <property type="entry name" value="Acyltransferase"/>
    <property type="match status" value="1"/>
</dbReference>
<dbReference type="PIRSF" id="PIRSF000437">
    <property type="entry name" value="GPAT_DHAPAT"/>
    <property type="match status" value="1"/>
</dbReference>
<dbReference type="GO" id="GO:0005886">
    <property type="term" value="C:plasma membrane"/>
    <property type="evidence" value="ECO:0007669"/>
    <property type="project" value="UniProtKB-SubCell"/>
</dbReference>
<comment type="subcellular location">
    <subcellularLocation>
        <location evidence="1 15">Cell membrane</location>
        <topology evidence="1 15">Peripheral membrane protein</topology>
        <orientation evidence="1 15">Cytoplasmic side</orientation>
    </subcellularLocation>
</comment>
<feature type="domain" description="Phospholipid/glycerol acyltransferase" evidence="16">
    <location>
        <begin position="303"/>
        <end position="430"/>
    </location>
</feature>
<comment type="similarity">
    <text evidence="4 15">Belongs to the GPAT/DAPAT family.</text>
</comment>
<dbReference type="GO" id="GO:0016024">
    <property type="term" value="P:CDP-diacylglycerol biosynthetic process"/>
    <property type="evidence" value="ECO:0007669"/>
    <property type="project" value="UniProtKB-UniRule"/>
</dbReference>
<sequence>MRIFNYCLNFISMVTNRLLVKSKVLPESPIEQYALNPAYPTFYIVKLNARSDLAALARVCKKHGLPNPTEQQLLGNASLDRFIGLQNPPPLFGDKAKPTDALNQGKQIIEQLIASGEKNVQVIPVTILWGRNPGKEKPGLGTLVSHSLTPSWFRKFFVLLFSGRDNFVRFSQPLDLSLLVNEKTDVDELPHKLLRVARVHFRRQKLAATGPKMPSREQLFNSLLASPTIKKAISDEAKSKNISQAQARQNALKLLDEIAANYSDATIRVAERALTWLWNKLYNGIEIKYTEQIHDLTNKGHEIIYMPCHRSHMDYLLLTYSIYHLGLVPPHIAAGINLNFFPAGGIFRRSGAFFIRRSFAGNKLYSAVFKEYLSQLFIKGYSVKFYTEGGRSRTGRLLPPKTGMLAMTLQAMLRGIDRPISIVPVYIGYEHVMEINTYLKELAGDDKKGESIFGIFKAIKNLKNYGRGYLNFGDPISVNQYLNDQQPDWRDSIHPTDVQKPQWLGPQVATLADKVMVNINNAAALNAVNLLAMILLVNDKQALSKPKLLAQLDFYLHLQRNASYSAKITIPNESPEELLTHALKLNKFDVISDEFGEIIAINDKEKILFNYYRNNILHVFSVPSLLALHIFKSHKTTISQCQALINCFYPMFAKEWFLHALDENYITRILASFVDQDLIEIEGDNIKITNSNDCLAKLEILGRALSLTLQRYAIVIGFIQTSKGIERAELERESQVLAQRLGTLHGIKTPEFFDKKVLVGFISNLREQGLISETSNGLEGSTELCEAYMYLKALLPARIWQSISDIVLSQAQHSAHD</sequence>
<keyword evidence="13 15" id="KW-0012">Acyltransferase</keyword>
<keyword evidence="18" id="KW-1185">Reference proteome</keyword>
<evidence type="ECO:0000256" key="8">
    <source>
        <dbReference type="ARBA" id="ARBA00022516"/>
    </source>
</evidence>
<dbReference type="PANTHER" id="PTHR12563:SF17">
    <property type="entry name" value="DIHYDROXYACETONE PHOSPHATE ACYLTRANSFERASE"/>
    <property type="match status" value="1"/>
</dbReference>
<dbReference type="EC" id="2.3.1.15" evidence="5 15"/>
<keyword evidence="7 15" id="KW-1003">Cell membrane</keyword>
<evidence type="ECO:0000256" key="13">
    <source>
        <dbReference type="ARBA" id="ARBA00023315"/>
    </source>
</evidence>
<dbReference type="AlphaFoldDB" id="A0A0N0LX08"/>
<dbReference type="OrthoDB" id="335193at2"/>
<feature type="short sequence motif" description="HXXXXD motif" evidence="15">
    <location>
        <begin position="308"/>
        <end position="313"/>
    </location>
</feature>
<accession>A0A0N0LX08</accession>
<evidence type="ECO:0000313" key="17">
    <source>
        <dbReference type="EMBL" id="KPH60021.1"/>
    </source>
</evidence>
<dbReference type="InterPro" id="IPR002123">
    <property type="entry name" value="Plipid/glycerol_acylTrfase"/>
</dbReference>
<proteinExistence type="inferred from homology"/>
<dbReference type="SMART" id="SM00563">
    <property type="entry name" value="PlsC"/>
    <property type="match status" value="1"/>
</dbReference>
<dbReference type="EMBL" id="LHPH01000022">
    <property type="protein sequence ID" value="KPH60021.1"/>
    <property type="molecule type" value="Genomic_DNA"/>
</dbReference>
<dbReference type="Proteomes" id="UP000037848">
    <property type="component" value="Unassembled WGS sequence"/>
</dbReference>
<evidence type="ECO:0000313" key="18">
    <source>
        <dbReference type="Proteomes" id="UP000037848"/>
    </source>
</evidence>
<dbReference type="CDD" id="cd07993">
    <property type="entry name" value="LPLAT_DHAPAT-like"/>
    <property type="match status" value="1"/>
</dbReference>
<dbReference type="NCBIfam" id="NF003441">
    <property type="entry name" value="PRK04974.1"/>
    <property type="match status" value="1"/>
</dbReference>
<dbReference type="SUPFAM" id="SSF69593">
    <property type="entry name" value="Glycerol-3-phosphate (1)-acyltransferase"/>
    <property type="match status" value="1"/>
</dbReference>
<evidence type="ECO:0000256" key="2">
    <source>
        <dbReference type="ARBA" id="ARBA00004765"/>
    </source>
</evidence>
<comment type="caution">
    <text evidence="17">The sequence shown here is derived from an EMBL/GenBank/DDBJ whole genome shotgun (WGS) entry which is preliminary data.</text>
</comment>
<evidence type="ECO:0000256" key="6">
    <source>
        <dbReference type="ARBA" id="ARBA00013432"/>
    </source>
</evidence>
<dbReference type="GO" id="GO:0006631">
    <property type="term" value="P:fatty acid metabolic process"/>
    <property type="evidence" value="ECO:0007669"/>
    <property type="project" value="TreeGrafter"/>
</dbReference>
<evidence type="ECO:0000256" key="15">
    <source>
        <dbReference type="HAMAP-Rule" id="MF_00393"/>
    </source>
</evidence>
<keyword evidence="10 15" id="KW-0472">Membrane</keyword>
<organism evidence="17 18">
    <name type="scientific">Pseudoalteromonas porphyrae</name>
    <dbReference type="NCBI Taxonomy" id="187330"/>
    <lineage>
        <taxon>Bacteria</taxon>
        <taxon>Pseudomonadati</taxon>
        <taxon>Pseudomonadota</taxon>
        <taxon>Gammaproteobacteria</taxon>
        <taxon>Alteromonadales</taxon>
        <taxon>Pseudoalteromonadaceae</taxon>
        <taxon>Pseudoalteromonas</taxon>
    </lineage>
</organism>
<dbReference type="STRING" id="187330.AMS58_16445"/>
<dbReference type="InterPro" id="IPR022284">
    <property type="entry name" value="GPAT/DHAPAT"/>
</dbReference>